<keyword evidence="1" id="KW-1133">Transmembrane helix</keyword>
<feature type="transmembrane region" description="Helical" evidence="1">
    <location>
        <begin position="28"/>
        <end position="50"/>
    </location>
</feature>
<sequence>MRLRLMTAAHVLAPRVSVNWIINQRADLLWFIGGALAGYLLFFMHAGLGWDMITIWFLWVIFLDSPHFFGTISRTYLDKQEFRQRKKLLTWSLLWFAAGPFMILVSWGLYHLGVENYQLPWKAFLVFFGLWAYWHVVRQHYGFMRLYHRKNNDLDRIDYRIDSALLYGGLLLPFLAFVVRHPEARRGLGLPEAFPDYPPLPHGSRLAALFDLNYLQAVTWEQWVVAFTAAAVGTLAVVFGIRQLVRIIRGEPINLPKILFMLAVVPLHVYICYAPAVLTAPLLAFGAFVTIFHDIQYHAIVWFHHRNRYHRPGVDPRQFGLAPKISRSLLTYFGCAIFFAAIFRLLGCTLDVHPGCAPFVITSEVPLFGELNTDALLKGFLIGFPLHHYFVDQYIWKPSKSKSLRRDLKLEA</sequence>
<gene>
    <name evidence="2" type="ORF">SAMN04488087_2341</name>
</gene>
<reference evidence="3" key="1">
    <citation type="submission" date="2016-11" db="EMBL/GenBank/DDBJ databases">
        <authorList>
            <person name="Varghese N."/>
            <person name="Submissions S."/>
        </authorList>
    </citation>
    <scope>NUCLEOTIDE SEQUENCE [LARGE SCALE GENOMIC DNA]</scope>
    <source>
        <strain evidence="3">DSM 22212</strain>
    </source>
</reference>
<accession>A0A1M6WLU9</accession>
<feature type="transmembrane region" description="Helical" evidence="1">
    <location>
        <begin position="157"/>
        <end position="179"/>
    </location>
</feature>
<dbReference type="STRING" id="633813.SAMN04488087_2341"/>
<keyword evidence="3" id="KW-1185">Reference proteome</keyword>
<feature type="transmembrane region" description="Helical" evidence="1">
    <location>
        <begin position="282"/>
        <end position="304"/>
    </location>
</feature>
<feature type="transmembrane region" description="Helical" evidence="1">
    <location>
        <begin position="325"/>
        <end position="346"/>
    </location>
</feature>
<keyword evidence="1" id="KW-0812">Transmembrane</keyword>
<dbReference type="RefSeq" id="WP_072716156.1">
    <property type="nucleotide sequence ID" value="NZ_FRAU01000009.1"/>
</dbReference>
<dbReference type="AlphaFoldDB" id="A0A1M6WLU9"/>
<dbReference type="OrthoDB" id="235490at2"/>
<dbReference type="EMBL" id="FRAU01000009">
    <property type="protein sequence ID" value="SHK94515.1"/>
    <property type="molecule type" value="Genomic_DNA"/>
</dbReference>
<feature type="transmembrane region" description="Helical" evidence="1">
    <location>
        <begin position="119"/>
        <end position="136"/>
    </location>
</feature>
<feature type="transmembrane region" description="Helical" evidence="1">
    <location>
        <begin position="89"/>
        <end position="113"/>
    </location>
</feature>
<protein>
    <submittedName>
        <fullName evidence="2">Uncharacterized protein</fullName>
    </submittedName>
</protein>
<feature type="transmembrane region" description="Helical" evidence="1">
    <location>
        <begin position="257"/>
        <end position="276"/>
    </location>
</feature>
<feature type="transmembrane region" description="Helical" evidence="1">
    <location>
        <begin position="56"/>
        <end position="77"/>
    </location>
</feature>
<name>A0A1M6WLU9_9BACT</name>
<keyword evidence="1" id="KW-0472">Membrane</keyword>
<feature type="transmembrane region" description="Helical" evidence="1">
    <location>
        <begin position="223"/>
        <end position="245"/>
    </location>
</feature>
<evidence type="ECO:0000313" key="2">
    <source>
        <dbReference type="EMBL" id="SHK94515.1"/>
    </source>
</evidence>
<organism evidence="2 3">
    <name type="scientific">Rhodothermus profundi</name>
    <dbReference type="NCBI Taxonomy" id="633813"/>
    <lineage>
        <taxon>Bacteria</taxon>
        <taxon>Pseudomonadati</taxon>
        <taxon>Rhodothermota</taxon>
        <taxon>Rhodothermia</taxon>
        <taxon>Rhodothermales</taxon>
        <taxon>Rhodothermaceae</taxon>
        <taxon>Rhodothermus</taxon>
    </lineage>
</organism>
<evidence type="ECO:0000313" key="3">
    <source>
        <dbReference type="Proteomes" id="UP000185812"/>
    </source>
</evidence>
<proteinExistence type="predicted"/>
<evidence type="ECO:0000256" key="1">
    <source>
        <dbReference type="SAM" id="Phobius"/>
    </source>
</evidence>
<dbReference type="Proteomes" id="UP000185812">
    <property type="component" value="Unassembled WGS sequence"/>
</dbReference>